<gene>
    <name evidence="4" type="ORF">FB45DRAFT_907467</name>
    <name evidence="3" type="ORF">FB45DRAFT_944100</name>
</gene>
<dbReference type="InterPro" id="IPR004827">
    <property type="entry name" value="bZIP"/>
</dbReference>
<comment type="caution">
    <text evidence="3">The sequence shown here is derived from an EMBL/GenBank/DDBJ whole genome shotgun (WGS) entry which is preliminary data.</text>
</comment>
<dbReference type="Proteomes" id="UP001221142">
    <property type="component" value="Unassembled WGS sequence"/>
</dbReference>
<name>A0AAD7B3G6_9AGAR</name>
<feature type="compositionally biased region" description="Basic and acidic residues" evidence="1">
    <location>
        <begin position="9"/>
        <end position="27"/>
    </location>
</feature>
<reference evidence="3" key="1">
    <citation type="submission" date="2023-03" db="EMBL/GenBank/DDBJ databases">
        <title>Massive genome expansion in bonnet fungi (Mycena s.s.) driven by repeated elements and novel gene families across ecological guilds.</title>
        <authorList>
            <consortium name="Lawrence Berkeley National Laboratory"/>
            <person name="Harder C.B."/>
            <person name="Miyauchi S."/>
            <person name="Viragh M."/>
            <person name="Kuo A."/>
            <person name="Thoen E."/>
            <person name="Andreopoulos B."/>
            <person name="Lu D."/>
            <person name="Skrede I."/>
            <person name="Drula E."/>
            <person name="Henrissat B."/>
            <person name="Morin E."/>
            <person name="Kohler A."/>
            <person name="Barry K."/>
            <person name="LaButti K."/>
            <person name="Morin E."/>
            <person name="Salamov A."/>
            <person name="Lipzen A."/>
            <person name="Mereny Z."/>
            <person name="Hegedus B."/>
            <person name="Baldrian P."/>
            <person name="Stursova M."/>
            <person name="Weitz H."/>
            <person name="Taylor A."/>
            <person name="Grigoriev I.V."/>
            <person name="Nagy L.G."/>
            <person name="Martin F."/>
            <person name="Kauserud H."/>
        </authorList>
    </citation>
    <scope>NUCLEOTIDE SEQUENCE</scope>
    <source>
        <strain evidence="3">9284</strain>
    </source>
</reference>
<protein>
    <recommendedName>
        <fullName evidence="2">BZIP domain-containing protein</fullName>
    </recommendedName>
</protein>
<accession>A0AAD7B3G6</accession>
<keyword evidence="5" id="KW-1185">Reference proteome</keyword>
<evidence type="ECO:0000256" key="1">
    <source>
        <dbReference type="SAM" id="MobiDB-lite"/>
    </source>
</evidence>
<evidence type="ECO:0000313" key="3">
    <source>
        <dbReference type="EMBL" id="KAJ7609642.1"/>
    </source>
</evidence>
<dbReference type="AlphaFoldDB" id="A0AAD7B3G6"/>
<dbReference type="GO" id="GO:0003700">
    <property type="term" value="F:DNA-binding transcription factor activity"/>
    <property type="evidence" value="ECO:0007669"/>
    <property type="project" value="InterPro"/>
</dbReference>
<evidence type="ECO:0000313" key="4">
    <source>
        <dbReference type="EMBL" id="KAJ7636842.1"/>
    </source>
</evidence>
<evidence type="ECO:0000313" key="5">
    <source>
        <dbReference type="Proteomes" id="UP001221142"/>
    </source>
</evidence>
<dbReference type="EMBL" id="JARKIF010000006">
    <property type="protein sequence ID" value="KAJ7636842.1"/>
    <property type="molecule type" value="Genomic_DNA"/>
</dbReference>
<organism evidence="3 5">
    <name type="scientific">Roridomyces roridus</name>
    <dbReference type="NCBI Taxonomy" id="1738132"/>
    <lineage>
        <taxon>Eukaryota</taxon>
        <taxon>Fungi</taxon>
        <taxon>Dikarya</taxon>
        <taxon>Basidiomycota</taxon>
        <taxon>Agaricomycotina</taxon>
        <taxon>Agaricomycetes</taxon>
        <taxon>Agaricomycetidae</taxon>
        <taxon>Agaricales</taxon>
        <taxon>Marasmiineae</taxon>
        <taxon>Mycenaceae</taxon>
        <taxon>Roridomyces</taxon>
    </lineage>
</organism>
<feature type="domain" description="BZIP" evidence="2">
    <location>
        <begin position="22"/>
        <end position="37"/>
    </location>
</feature>
<dbReference type="PROSITE" id="PS00036">
    <property type="entry name" value="BZIP_BASIC"/>
    <property type="match status" value="1"/>
</dbReference>
<evidence type="ECO:0000259" key="2">
    <source>
        <dbReference type="PROSITE" id="PS00036"/>
    </source>
</evidence>
<feature type="region of interest" description="Disordered" evidence="1">
    <location>
        <begin position="1"/>
        <end position="69"/>
    </location>
</feature>
<feature type="compositionally biased region" description="Basic and acidic residues" evidence="1">
    <location>
        <begin position="36"/>
        <end position="60"/>
    </location>
</feature>
<dbReference type="EMBL" id="JARKIF010000039">
    <property type="protein sequence ID" value="KAJ7609642.1"/>
    <property type="molecule type" value="Genomic_DNA"/>
</dbReference>
<sequence length="168" mass="19662">MLNNSSHHTQSDKDNPHLTKSKTREANKAAAKRYRERNPEETRRRARERMQRVREQRKGTTEAGLLLEQRRAAESIQREGARQADFINKYGQGAFERHYLPKLDEEHQSLPRARWDWVVKADRARLRELNEIIYSGRGGRALLGDIGRAEMEKLRLCRGAPHLKAKKK</sequence>
<proteinExistence type="predicted"/>